<dbReference type="EMBL" id="FOEG01000002">
    <property type="protein sequence ID" value="SEO70046.1"/>
    <property type="molecule type" value="Genomic_DNA"/>
</dbReference>
<dbReference type="OrthoDB" id="6197475at2"/>
<dbReference type="PANTHER" id="PTHR42960">
    <property type="entry name" value="YCF46 PROTEIN"/>
    <property type="match status" value="1"/>
</dbReference>
<gene>
    <name evidence="3" type="ORF">SAMN04488052_102264</name>
</gene>
<proteinExistence type="predicted"/>
<dbReference type="RefSeq" id="WP_091640899.1">
    <property type="nucleotide sequence ID" value="NZ_FOEG01000002.1"/>
</dbReference>
<dbReference type="Proteomes" id="UP000199657">
    <property type="component" value="Unassembled WGS sequence"/>
</dbReference>
<evidence type="ECO:0000313" key="4">
    <source>
        <dbReference type="Proteomes" id="UP000199657"/>
    </source>
</evidence>
<keyword evidence="1" id="KW-0547">Nucleotide-binding</keyword>
<protein>
    <submittedName>
        <fullName evidence="3">Uncharacterized protein</fullName>
    </submittedName>
</protein>
<dbReference type="PANTHER" id="PTHR42960:SF1">
    <property type="entry name" value="YCF46 PROTEIN"/>
    <property type="match status" value="1"/>
</dbReference>
<organism evidence="3 4">
    <name type="scientific">Aquisalimonas asiatica</name>
    <dbReference type="NCBI Taxonomy" id="406100"/>
    <lineage>
        <taxon>Bacteria</taxon>
        <taxon>Pseudomonadati</taxon>
        <taxon>Pseudomonadota</taxon>
        <taxon>Gammaproteobacteria</taxon>
        <taxon>Chromatiales</taxon>
        <taxon>Ectothiorhodospiraceae</taxon>
        <taxon>Aquisalimonas</taxon>
    </lineage>
</organism>
<accession>A0A1H8RUP5</accession>
<dbReference type="AlphaFoldDB" id="A0A1H8RUP5"/>
<evidence type="ECO:0000256" key="1">
    <source>
        <dbReference type="ARBA" id="ARBA00022741"/>
    </source>
</evidence>
<keyword evidence="2" id="KW-0067">ATP-binding</keyword>
<sequence>MIESLNKVIDSEFRLAILDTETPDRVMDAFKRLTLTTGRAVYGWSPNDGLYRLGTERIFIPHTRRLVDALAYVAASRHYGIYLVRDFQDGLEKPSVQRAFNRILEKDDDVRRLVLLVGTDVALPDGLKGQFARIRHSPGRGRSDQAGDNQP</sequence>
<reference evidence="3 4" key="1">
    <citation type="submission" date="2016-10" db="EMBL/GenBank/DDBJ databases">
        <authorList>
            <person name="de Groot N.N."/>
        </authorList>
    </citation>
    <scope>NUCLEOTIDE SEQUENCE [LARGE SCALE GENOMIC DNA]</scope>
    <source>
        <strain evidence="3 4">CGMCC 1.6291</strain>
    </source>
</reference>
<dbReference type="GO" id="GO:0005524">
    <property type="term" value="F:ATP binding"/>
    <property type="evidence" value="ECO:0007669"/>
    <property type="project" value="UniProtKB-KW"/>
</dbReference>
<name>A0A1H8RUP5_9GAMM</name>
<evidence type="ECO:0000256" key="2">
    <source>
        <dbReference type="ARBA" id="ARBA00022840"/>
    </source>
</evidence>
<dbReference type="STRING" id="406100.SAMN04488052_102264"/>
<keyword evidence="4" id="KW-1185">Reference proteome</keyword>
<dbReference type="InterPro" id="IPR052381">
    <property type="entry name" value="AAA_domain_protein"/>
</dbReference>
<evidence type="ECO:0000313" key="3">
    <source>
        <dbReference type="EMBL" id="SEO70046.1"/>
    </source>
</evidence>